<name>A0ABX5QRB7_9BACT</name>
<feature type="region of interest" description="Disordered" evidence="1">
    <location>
        <begin position="262"/>
        <end position="297"/>
    </location>
</feature>
<gene>
    <name evidence="3" type="ORF">CBS1_04145</name>
</gene>
<dbReference type="InterPro" id="IPR029063">
    <property type="entry name" value="SAM-dependent_MTases_sf"/>
</dbReference>
<evidence type="ECO:0000259" key="2">
    <source>
        <dbReference type="PROSITE" id="PS50123"/>
    </source>
</evidence>
<dbReference type="SMART" id="SM00138">
    <property type="entry name" value="MeTrc"/>
    <property type="match status" value="1"/>
</dbReference>
<keyword evidence="3" id="KW-0489">Methyltransferase</keyword>
<sequence length="403" mass="47133">MMSKVPEDKPPVDLGKRIEEVLKRHGIRAEKRHVDRFIKNISPISHVLSPQLLEALVLENLTIGESYFFRDIQTFDKLRKVLKEKPSWNVLSIGCSRGEEVYSTAIVCNEVGVECRIKGIDVNFQRITQARKGCYQFWSVRFLSKEDIERYFNIVDGQYCIKDVYKKNVEFIHGNILDTGTEIFGTKEKFDIIFTRRVLLYIDNLEPVIHKISSLFKDDGFLILGAGEYFPEVLEHFTPAFADVGTFYRKIKLKHDETHKHKGFLSKTRSEKTKINSQLDTRAEPSDSSREYTQQKVQHQPKELEIVNLLKKTIDGIDLEERIKLIEEYIAKKAYNRAYELIKESCTKYPTSYVLWKYRTLVELENSDLESAKNSLQRAIFLNSADDEIWQLKHALDFRTKFK</sequence>
<accession>A0ABX5QRB7</accession>
<evidence type="ECO:0000313" key="3">
    <source>
        <dbReference type="EMBL" id="QAV33001.1"/>
    </source>
</evidence>
<dbReference type="RefSeq" id="WP_090221934.1">
    <property type="nucleotide sequence ID" value="NZ_CP026721.1"/>
</dbReference>
<dbReference type="InterPro" id="IPR022642">
    <property type="entry name" value="CheR_C"/>
</dbReference>
<keyword evidence="3" id="KW-0808">Transferase</keyword>
<dbReference type="Proteomes" id="UP000288947">
    <property type="component" value="Chromosome"/>
</dbReference>
<dbReference type="PANTHER" id="PTHR24422">
    <property type="entry name" value="CHEMOTAXIS PROTEIN METHYLTRANSFERASE"/>
    <property type="match status" value="1"/>
</dbReference>
<dbReference type="PROSITE" id="PS50123">
    <property type="entry name" value="CHER"/>
    <property type="match status" value="1"/>
</dbReference>
<dbReference type="Gene3D" id="3.40.50.150">
    <property type="entry name" value="Vaccinia Virus protein VP39"/>
    <property type="match status" value="1"/>
</dbReference>
<dbReference type="InterPro" id="IPR050903">
    <property type="entry name" value="Bact_Chemotaxis_MeTrfase"/>
</dbReference>
<evidence type="ECO:0000313" key="4">
    <source>
        <dbReference type="Proteomes" id="UP000288947"/>
    </source>
</evidence>
<dbReference type="InterPro" id="IPR000780">
    <property type="entry name" value="CheR_MeTrfase"/>
</dbReference>
<dbReference type="GO" id="GO:0032259">
    <property type="term" value="P:methylation"/>
    <property type="evidence" value="ECO:0007669"/>
    <property type="project" value="UniProtKB-KW"/>
</dbReference>
<evidence type="ECO:0000256" key="1">
    <source>
        <dbReference type="SAM" id="MobiDB-lite"/>
    </source>
</evidence>
<dbReference type="GO" id="GO:0008168">
    <property type="term" value="F:methyltransferase activity"/>
    <property type="evidence" value="ECO:0007669"/>
    <property type="project" value="UniProtKB-KW"/>
</dbReference>
<feature type="domain" description="CheR-type methyltransferase" evidence="2">
    <location>
        <begin position="14"/>
        <end position="254"/>
    </location>
</feature>
<dbReference type="Pfam" id="PF01739">
    <property type="entry name" value="CheR"/>
    <property type="match status" value="1"/>
</dbReference>
<keyword evidence="4" id="KW-1185">Reference proteome</keyword>
<reference evidence="3 4" key="1">
    <citation type="submission" date="2018-01" db="EMBL/GenBank/DDBJ databases">
        <title>The whole genome sequencing and assembly of Fervidobacterium changbaicum CBS-1 strain.</title>
        <authorList>
            <person name="Kim J.-Y."/>
            <person name="Park M.-K."/>
            <person name="Yi H."/>
            <person name="Bahn Y.-S."/>
            <person name="Kim J.F."/>
            <person name="Lee D.-W."/>
        </authorList>
    </citation>
    <scope>NUCLEOTIDE SEQUENCE [LARGE SCALE GENOMIC DNA]</scope>
    <source>
        <strain evidence="3 4">CBS-1</strain>
    </source>
</reference>
<dbReference type="PRINTS" id="PR00996">
    <property type="entry name" value="CHERMTFRASE"/>
</dbReference>
<proteinExistence type="predicted"/>
<protein>
    <submittedName>
        <fullName evidence="3">Methyltransferase domain-containing protein</fullName>
    </submittedName>
</protein>
<dbReference type="EMBL" id="CP026721">
    <property type="protein sequence ID" value="QAV33001.1"/>
    <property type="molecule type" value="Genomic_DNA"/>
</dbReference>
<feature type="compositionally biased region" description="Basic and acidic residues" evidence="1">
    <location>
        <begin position="281"/>
        <end position="290"/>
    </location>
</feature>
<dbReference type="SUPFAM" id="SSF53335">
    <property type="entry name" value="S-adenosyl-L-methionine-dependent methyltransferases"/>
    <property type="match status" value="1"/>
</dbReference>
<organism evidence="3 4">
    <name type="scientific">Fervidobacterium changbaicum</name>
    <dbReference type="NCBI Taxonomy" id="310769"/>
    <lineage>
        <taxon>Bacteria</taxon>
        <taxon>Thermotogati</taxon>
        <taxon>Thermotogota</taxon>
        <taxon>Thermotogae</taxon>
        <taxon>Thermotogales</taxon>
        <taxon>Fervidobacteriaceae</taxon>
        <taxon>Fervidobacterium</taxon>
    </lineage>
</organism>
<dbReference type="PANTHER" id="PTHR24422:SF10">
    <property type="entry name" value="CHEMOTAXIS PROTEIN METHYLTRANSFERASE 2"/>
    <property type="match status" value="1"/>
</dbReference>